<dbReference type="RefSeq" id="WP_211201776.1">
    <property type="nucleotide sequence ID" value="NZ_FOLW01000002.1"/>
</dbReference>
<dbReference type="EMBL" id="FOLW01000002">
    <property type="protein sequence ID" value="SFC45243.1"/>
    <property type="molecule type" value="Genomic_DNA"/>
</dbReference>
<dbReference type="InterPro" id="IPR032636">
    <property type="entry name" value="Pilus_assem_E-set-like_dom"/>
</dbReference>
<evidence type="ECO:0000313" key="2">
    <source>
        <dbReference type="EMBL" id="SFC45243.1"/>
    </source>
</evidence>
<organism evidence="2 3">
    <name type="scientific">Pragia fontium DSM 5563 = ATCC 49100</name>
    <dbReference type="NCBI Taxonomy" id="1122977"/>
    <lineage>
        <taxon>Bacteria</taxon>
        <taxon>Pseudomonadati</taxon>
        <taxon>Pseudomonadota</taxon>
        <taxon>Gammaproteobacteria</taxon>
        <taxon>Enterobacterales</taxon>
        <taxon>Budviciaceae</taxon>
        <taxon>Pragia</taxon>
    </lineage>
</organism>
<sequence length="764" mass="84430">MIIKEKRLSAKESVYLTLFQSTLLTFMLTIQAQADDRITFVYGVPDGFSESEIDDTAKYVATIDGITLPDFISYSPQLNKLDFDREKYRRNAVDPKIIANLQKIFDQLDYKQCLNGCDLTIEGKHVTVDKTRRAITLRSSENDYILPETSLGLVHNQNVDIRASSENYRAINLNSNAWLGMPWQSFGYLNWYSNYASMGEKNTHNQGISTYYIQKNFSSTYLRAGRQNSIDFASDSISTTLSPSFDQFVTIGSQSNLRIGDGKGELVLFSTAEGNYEFYRDGRMILKRPAVLGRNTISFNDLPGGYYSTEVRLVDRNGNTISRENHAISNVNYSGYPGYMAWHLTAGKDISNDGNLLEGGLSRDLLWFFFNGTAISGSEGKWATEGNISRPSTFGGIQVSPTLGVMSGEKGNGGYLNLSLYGSELGNLSYSRYQHSDVSYYSYGTSSSALSYSRGLGNSLISYNYSQFSSSESHQIELRWNYRPNGLWSTFSLGVQKGGFQQSGNNYGIFFNTTWTLDRIQGSFSAARSGGQTQLSGNYRHISTDTFGTTTLGTTVSRINDLNNVNLYATREGSRGDVSLNLGRSANSNNADLNYRGMIAANTQGVALGRYSSSGSAMLLSTPMLQGIDYGFEVEGAPVGSNSVYAIPIKSYNDITFARVNSQDNDQDINVEVPANIPRAHPGQVYAAKASVDINLLYNGFLQDTQGNPVSGTIRETGDVAYPNGLFSIASKQLLPTIDVENKNRRFRCDLSQSHNNFYTCSAL</sequence>
<proteinExistence type="predicted"/>
<evidence type="ECO:0000259" key="1">
    <source>
        <dbReference type="Pfam" id="PF16967"/>
    </source>
</evidence>
<name>A0AAJ4W983_9GAMM</name>
<protein>
    <submittedName>
        <fullName evidence="2">Outer membrane usher protein FimD/PapC</fullName>
    </submittedName>
</protein>
<dbReference type="Pfam" id="PF16967">
    <property type="entry name" value="TcfC"/>
    <property type="match status" value="1"/>
</dbReference>
<dbReference type="Proteomes" id="UP000226420">
    <property type="component" value="Unassembled WGS sequence"/>
</dbReference>
<evidence type="ECO:0000313" key="3">
    <source>
        <dbReference type="Proteomes" id="UP000226420"/>
    </source>
</evidence>
<accession>A0AAJ4W983</accession>
<feature type="domain" description="Pilus assembly protein E-set like" evidence="1">
    <location>
        <begin position="266"/>
        <end position="328"/>
    </location>
</feature>
<dbReference type="AlphaFoldDB" id="A0AAJ4W983"/>
<gene>
    <name evidence="2" type="ORF">SAMN02745723_102392</name>
</gene>
<comment type="caution">
    <text evidence="2">The sequence shown here is derived from an EMBL/GenBank/DDBJ whole genome shotgun (WGS) entry which is preliminary data.</text>
</comment>
<reference evidence="2 3" key="1">
    <citation type="submission" date="2016-10" db="EMBL/GenBank/DDBJ databases">
        <authorList>
            <person name="Varghese N."/>
            <person name="Submissions S."/>
        </authorList>
    </citation>
    <scope>NUCLEOTIDE SEQUENCE [LARGE SCALE GENOMIC DNA]</scope>
    <source>
        <strain evidence="2 3">DSM 5563</strain>
    </source>
</reference>